<proteinExistence type="inferred from homology"/>
<evidence type="ECO:0000313" key="7">
    <source>
        <dbReference type="Proteomes" id="UP000262477"/>
    </source>
</evidence>
<comment type="similarity">
    <text evidence="1">Belongs to the LysR transcriptional regulatory family.</text>
</comment>
<dbReference type="Proteomes" id="UP000262477">
    <property type="component" value="Unassembled WGS sequence"/>
</dbReference>
<dbReference type="EMBL" id="QUAC01000442">
    <property type="protein sequence ID" value="REK85353.1"/>
    <property type="molecule type" value="Genomic_DNA"/>
</dbReference>
<feature type="domain" description="LysR substrate-binding" evidence="5">
    <location>
        <begin position="38"/>
        <end position="205"/>
    </location>
</feature>
<dbReference type="AlphaFoldDB" id="A0A371PT79"/>
<comment type="caution">
    <text evidence="6">The sequence shown here is derived from an EMBL/GenBank/DDBJ whole genome shotgun (WGS) entry which is preliminary data.</text>
</comment>
<reference evidence="6 7" key="1">
    <citation type="submission" date="2018-08" db="EMBL/GenBank/DDBJ databases">
        <title>Streptomyces NEAU-D10 sp. nov., a novel Actinomycete isolated from soil.</title>
        <authorList>
            <person name="Jin L."/>
        </authorList>
    </citation>
    <scope>NUCLEOTIDE SEQUENCE [LARGE SCALE GENOMIC DNA]</scope>
    <source>
        <strain evidence="6 7">NEAU-D10</strain>
    </source>
</reference>
<sequence length="211" mass="23026">MPSRTIADHGPIRFGYHGSSTLVRSLIRDAGFDDTGFLLREYDVIDPFRALRAGELDVMSVKFRVDEPDLAVSPVLAHDARAAVVAAGHPLAGRESVSIEELADYEAFDRPGRMPAYVWDEVVPPRTPSGRPIRRSHQVSTIAEMMRLVAGSTAVHISLASLAEVAPPQVAVVPIHDLPSAPVAVAWRRAEPLPERVRAFVEGVRRGDGER</sequence>
<keyword evidence="3" id="KW-0238">DNA-binding</keyword>
<evidence type="ECO:0000259" key="5">
    <source>
        <dbReference type="Pfam" id="PF03466"/>
    </source>
</evidence>
<dbReference type="SUPFAM" id="SSF53850">
    <property type="entry name" value="Periplasmic binding protein-like II"/>
    <property type="match status" value="1"/>
</dbReference>
<dbReference type="GO" id="GO:0003677">
    <property type="term" value="F:DNA binding"/>
    <property type="evidence" value="ECO:0007669"/>
    <property type="project" value="UniProtKB-KW"/>
</dbReference>
<keyword evidence="2" id="KW-0805">Transcription regulation</keyword>
<gene>
    <name evidence="6" type="ORF">DY245_38385</name>
</gene>
<dbReference type="Pfam" id="PF03466">
    <property type="entry name" value="LysR_substrate"/>
    <property type="match status" value="1"/>
</dbReference>
<dbReference type="GO" id="GO:0032993">
    <property type="term" value="C:protein-DNA complex"/>
    <property type="evidence" value="ECO:0007669"/>
    <property type="project" value="TreeGrafter"/>
</dbReference>
<keyword evidence="7" id="KW-1185">Reference proteome</keyword>
<dbReference type="GO" id="GO:0003700">
    <property type="term" value="F:DNA-binding transcription factor activity"/>
    <property type="evidence" value="ECO:0007669"/>
    <property type="project" value="TreeGrafter"/>
</dbReference>
<organism evidence="6 7">
    <name type="scientific">Streptomyces inhibens</name>
    <dbReference type="NCBI Taxonomy" id="2293571"/>
    <lineage>
        <taxon>Bacteria</taxon>
        <taxon>Bacillati</taxon>
        <taxon>Actinomycetota</taxon>
        <taxon>Actinomycetes</taxon>
        <taxon>Kitasatosporales</taxon>
        <taxon>Streptomycetaceae</taxon>
        <taxon>Streptomyces</taxon>
    </lineage>
</organism>
<dbReference type="RefSeq" id="WP_128511711.1">
    <property type="nucleotide sequence ID" value="NZ_QUAC01000442.1"/>
</dbReference>
<dbReference type="Gene3D" id="3.40.190.10">
    <property type="entry name" value="Periplasmic binding protein-like II"/>
    <property type="match status" value="2"/>
</dbReference>
<protein>
    <submittedName>
        <fullName evidence="6">LysR family transcriptional regulator</fullName>
    </submittedName>
</protein>
<name>A0A371PT79_STRIH</name>
<evidence type="ECO:0000256" key="3">
    <source>
        <dbReference type="ARBA" id="ARBA00023125"/>
    </source>
</evidence>
<keyword evidence="4" id="KW-0804">Transcription</keyword>
<evidence type="ECO:0000256" key="1">
    <source>
        <dbReference type="ARBA" id="ARBA00009437"/>
    </source>
</evidence>
<evidence type="ECO:0000256" key="4">
    <source>
        <dbReference type="ARBA" id="ARBA00023163"/>
    </source>
</evidence>
<dbReference type="PANTHER" id="PTHR30346:SF0">
    <property type="entry name" value="HCA OPERON TRANSCRIPTIONAL ACTIVATOR HCAR"/>
    <property type="match status" value="1"/>
</dbReference>
<accession>A0A371PT79</accession>
<dbReference type="InterPro" id="IPR005119">
    <property type="entry name" value="LysR_subst-bd"/>
</dbReference>
<evidence type="ECO:0000256" key="2">
    <source>
        <dbReference type="ARBA" id="ARBA00023015"/>
    </source>
</evidence>
<dbReference type="OrthoDB" id="79118at2"/>
<dbReference type="PANTHER" id="PTHR30346">
    <property type="entry name" value="TRANSCRIPTIONAL DUAL REGULATOR HCAR-RELATED"/>
    <property type="match status" value="1"/>
</dbReference>
<evidence type="ECO:0000313" key="6">
    <source>
        <dbReference type="EMBL" id="REK85353.1"/>
    </source>
</evidence>